<name>G6EHI0_9SPHN</name>
<dbReference type="eggNOG" id="COG3396">
    <property type="taxonomic scope" value="Bacteria"/>
</dbReference>
<dbReference type="Pfam" id="PF05138">
    <property type="entry name" value="PaaA_PaaC"/>
    <property type="match status" value="1"/>
</dbReference>
<dbReference type="Proteomes" id="UP000004030">
    <property type="component" value="Unassembled WGS sequence"/>
</dbReference>
<proteinExistence type="predicted"/>
<dbReference type="InterPro" id="IPR009078">
    <property type="entry name" value="Ferritin-like_SF"/>
</dbReference>
<dbReference type="Gene3D" id="1.20.1260.10">
    <property type="match status" value="1"/>
</dbReference>
<reference evidence="1 2" key="1">
    <citation type="journal article" date="2012" name="J. Bacteriol.">
        <title>Genome sequence of benzo(a)pyrene-degrading bacterium Novosphingobium pentaromativorans US6-1.</title>
        <authorList>
            <person name="Luo Y.R."/>
            <person name="Kang S.G."/>
            <person name="Kim S.J."/>
            <person name="Kim M.R."/>
            <person name="Li N."/>
            <person name="Lee J.H."/>
            <person name="Kwon K.K."/>
        </authorList>
    </citation>
    <scope>NUCLEOTIDE SEQUENCE [LARGE SCALE GENOMIC DNA]</scope>
    <source>
        <strain evidence="1 2">US6-1</strain>
    </source>
</reference>
<dbReference type="InterPro" id="IPR052703">
    <property type="entry name" value="Aromatic_CoA_ox/epox"/>
</dbReference>
<dbReference type="PANTHER" id="PTHR30458">
    <property type="entry name" value="PHENYLACETIC ACID DEGRADATION PROTEIN PAA"/>
    <property type="match status" value="1"/>
</dbReference>
<comment type="caution">
    <text evidence="1">The sequence shown here is derived from an EMBL/GenBank/DDBJ whole genome shotgun (WGS) entry which is preliminary data.</text>
</comment>
<dbReference type="AlphaFoldDB" id="G6EHI0"/>
<dbReference type="InterPro" id="IPR011882">
    <property type="entry name" value="PaaC"/>
</dbReference>
<evidence type="ECO:0000313" key="2">
    <source>
        <dbReference type="Proteomes" id="UP000004030"/>
    </source>
</evidence>
<dbReference type="NCBIfam" id="TIGR02158">
    <property type="entry name" value="PA_CoA_Oxy3"/>
    <property type="match status" value="1"/>
</dbReference>
<dbReference type="EMBL" id="AGFM01000058">
    <property type="protein sequence ID" value="EHJ59469.1"/>
    <property type="molecule type" value="Genomic_DNA"/>
</dbReference>
<evidence type="ECO:0000313" key="1">
    <source>
        <dbReference type="EMBL" id="EHJ59469.1"/>
    </source>
</evidence>
<accession>G6EHI0</accession>
<protein>
    <submittedName>
        <fullName evidence="1">Phenylacetate-CoA oxygenase, PaaI subunit</fullName>
    </submittedName>
</protein>
<sequence length="251" mass="27780">MMSKTLFNYLQALGDDSLILAQRLCEWSGKAPTIEVDLTLSNIALDLIGQVQLFLGYAGEVEGEGRDADRLAYHRAAEAFRNCLLVEQPNGDFAQTMARQLLFSTYCELLFDALCASSDQRIAEIAAKAVKEVRYHAEVAADWTLRLGDGTEESHTRMQDGLDWFWRFEDELFAVGEGESGLVAQGIAADKTGLRAEYDHRIDAVLAPAGLERGETSWPLGGGRDGKHSEHLSPLLAEMQVLPRAHPDARW</sequence>
<dbReference type="PANTHER" id="PTHR30458:SF0">
    <property type="entry name" value="1,2-PHENYLACETYL-COA EPOXIDASE, SUBUNIT C"/>
    <property type="match status" value="1"/>
</dbReference>
<organism evidence="1 2">
    <name type="scientific">Novosphingobium pentaromativorans US6-1</name>
    <dbReference type="NCBI Taxonomy" id="1088721"/>
    <lineage>
        <taxon>Bacteria</taxon>
        <taxon>Pseudomonadati</taxon>
        <taxon>Pseudomonadota</taxon>
        <taxon>Alphaproteobacteria</taxon>
        <taxon>Sphingomonadales</taxon>
        <taxon>Sphingomonadaceae</taxon>
        <taxon>Novosphingobium</taxon>
    </lineage>
</organism>
<dbReference type="InterPro" id="IPR012347">
    <property type="entry name" value="Ferritin-like"/>
</dbReference>
<dbReference type="GO" id="GO:0010124">
    <property type="term" value="P:phenylacetate catabolic process"/>
    <property type="evidence" value="ECO:0007669"/>
    <property type="project" value="InterPro"/>
</dbReference>
<gene>
    <name evidence="1" type="ORF">NSU_3801</name>
</gene>
<dbReference type="InterPro" id="IPR007814">
    <property type="entry name" value="PaaA_PaaC"/>
</dbReference>
<dbReference type="GO" id="GO:0005829">
    <property type="term" value="C:cytosol"/>
    <property type="evidence" value="ECO:0007669"/>
    <property type="project" value="TreeGrafter"/>
</dbReference>
<dbReference type="SUPFAM" id="SSF47240">
    <property type="entry name" value="Ferritin-like"/>
    <property type="match status" value="1"/>
</dbReference>
<dbReference type="PIRSF" id="PIRSF037834">
    <property type="entry name" value="PA_CoA_Oase3"/>
    <property type="match status" value="1"/>
</dbReference>
<keyword evidence="2" id="KW-1185">Reference proteome</keyword>
<dbReference type="PATRIC" id="fig|1088721.3.peg.3745"/>